<dbReference type="Proteomes" id="UP000280698">
    <property type="component" value="Unassembled WGS sequence"/>
</dbReference>
<reference evidence="1 2" key="1">
    <citation type="submission" date="2018-11" db="EMBL/GenBank/DDBJ databases">
        <title>Micromonospora sp. PPF5-17, a new actinomycetes isolated from a hot spring soil.</title>
        <authorList>
            <person name="Thawai C."/>
        </authorList>
    </citation>
    <scope>NUCLEOTIDE SEQUENCE [LARGE SCALE GENOMIC DNA]</scope>
    <source>
        <strain evidence="1 2">PPF5-17</strain>
    </source>
</reference>
<protein>
    <recommendedName>
        <fullName evidence="3">Laminin EGF-like domain-containing protein</fullName>
    </recommendedName>
</protein>
<sequence>MRVYLAPVDVAQCATCSGVLVAAGDDWRHREGTGCTELAEPVICRYPDCGLPAAVGSEACAGCAGAFSSVVGVGSQCSAATV</sequence>
<gene>
    <name evidence="1" type="ORF">EFE23_03970</name>
</gene>
<keyword evidence="2" id="KW-1185">Reference proteome</keyword>
<evidence type="ECO:0008006" key="3">
    <source>
        <dbReference type="Google" id="ProtNLM"/>
    </source>
</evidence>
<evidence type="ECO:0000313" key="1">
    <source>
        <dbReference type="EMBL" id="RNM01044.1"/>
    </source>
</evidence>
<name>A0ABX9WL35_9ACTN</name>
<comment type="caution">
    <text evidence="1">The sequence shown here is derived from an EMBL/GenBank/DDBJ whole genome shotgun (WGS) entry which is preliminary data.</text>
</comment>
<evidence type="ECO:0000313" key="2">
    <source>
        <dbReference type="Proteomes" id="UP000280698"/>
    </source>
</evidence>
<organism evidence="1 2">
    <name type="scientific">Micromonospora solifontis</name>
    <dbReference type="NCBI Taxonomy" id="2487138"/>
    <lineage>
        <taxon>Bacteria</taxon>
        <taxon>Bacillati</taxon>
        <taxon>Actinomycetota</taxon>
        <taxon>Actinomycetes</taxon>
        <taxon>Micromonosporales</taxon>
        <taxon>Micromonosporaceae</taxon>
        <taxon>Micromonospora</taxon>
    </lineage>
</organism>
<accession>A0ABX9WL35</accession>
<proteinExistence type="predicted"/>
<dbReference type="EMBL" id="RJLN01000006">
    <property type="protein sequence ID" value="RNM01044.1"/>
    <property type="molecule type" value="Genomic_DNA"/>
</dbReference>